<gene>
    <name evidence="1" type="ORF">Ctob_003207</name>
</gene>
<dbReference type="AlphaFoldDB" id="A0A0M0JDB6"/>
<keyword evidence="2" id="KW-1185">Reference proteome</keyword>
<dbReference type="Proteomes" id="UP000037460">
    <property type="component" value="Unassembled WGS sequence"/>
</dbReference>
<protein>
    <submittedName>
        <fullName evidence="1">Uncharacterized protein</fullName>
    </submittedName>
</protein>
<name>A0A0M0JDB6_9EUKA</name>
<evidence type="ECO:0000313" key="1">
    <source>
        <dbReference type="EMBL" id="KOO24455.1"/>
    </source>
</evidence>
<evidence type="ECO:0000313" key="2">
    <source>
        <dbReference type="Proteomes" id="UP000037460"/>
    </source>
</evidence>
<accession>A0A0M0JDB6</accession>
<organism evidence="1 2">
    <name type="scientific">Chrysochromulina tobinii</name>
    <dbReference type="NCBI Taxonomy" id="1460289"/>
    <lineage>
        <taxon>Eukaryota</taxon>
        <taxon>Haptista</taxon>
        <taxon>Haptophyta</taxon>
        <taxon>Prymnesiophyceae</taxon>
        <taxon>Prymnesiales</taxon>
        <taxon>Chrysochromulinaceae</taxon>
        <taxon>Chrysochromulina</taxon>
    </lineage>
</organism>
<reference evidence="2" key="1">
    <citation type="journal article" date="2015" name="PLoS Genet.">
        <title>Genome Sequence and Transcriptome Analyses of Chrysochromulina tobin: Metabolic Tools for Enhanced Algal Fitness in the Prominent Order Prymnesiales (Haptophyceae).</title>
        <authorList>
            <person name="Hovde B.T."/>
            <person name="Deodato C.R."/>
            <person name="Hunsperger H.M."/>
            <person name="Ryken S.A."/>
            <person name="Yost W."/>
            <person name="Jha R.K."/>
            <person name="Patterson J."/>
            <person name="Monnat R.J. Jr."/>
            <person name="Barlow S.B."/>
            <person name="Starkenburg S.R."/>
            <person name="Cattolico R.A."/>
        </authorList>
    </citation>
    <scope>NUCLEOTIDE SEQUENCE</scope>
    <source>
        <strain evidence="2">CCMP291</strain>
    </source>
</reference>
<proteinExistence type="predicted"/>
<comment type="caution">
    <text evidence="1">The sequence shown here is derived from an EMBL/GenBank/DDBJ whole genome shotgun (WGS) entry which is preliminary data.</text>
</comment>
<sequence>MQHASQRAGGNLASLPNRAAPLVPRPEIKAAAKLVAAPAKVPDSAAIASKRKHHEVLHAQDSLHAIGTWTSELLRPAPSVSDQPPPAATVFATLRTRLADWRTRGEQACATLSEAHEAAVDDLMRGSRTLAADMTRLSKSARREECDAAVRVRDEAHPSVLLMPGTAAVTLRLPPDGQRAVPAPAGMLSL</sequence>
<dbReference type="EMBL" id="JWZX01003091">
    <property type="protein sequence ID" value="KOO24455.1"/>
    <property type="molecule type" value="Genomic_DNA"/>
</dbReference>